<dbReference type="AlphaFoldDB" id="A0A5J5IDU0"/>
<protein>
    <submittedName>
        <fullName evidence="1">Uncharacterized protein</fullName>
    </submittedName>
</protein>
<dbReference type="RefSeq" id="WP_150415813.1">
    <property type="nucleotide sequence ID" value="NZ_VYQF01000005.1"/>
</dbReference>
<sequence>MTKPKPNKTIEDFLAGKSDHTKSLFHHFLNEYRKIGLISLYPANTMIGISNDKKRIAWITQFGKNFIHIVFPFAKAYPDNLCFQKIAEVPGSAHQFNHHFRMLYNEDINEEVIRFMTMAYNGE</sequence>
<proteinExistence type="predicted"/>
<evidence type="ECO:0000313" key="2">
    <source>
        <dbReference type="Proteomes" id="UP000326903"/>
    </source>
</evidence>
<dbReference type="Proteomes" id="UP000326903">
    <property type="component" value="Unassembled WGS sequence"/>
</dbReference>
<keyword evidence="2" id="KW-1185">Reference proteome</keyword>
<comment type="caution">
    <text evidence="1">The sequence shown here is derived from an EMBL/GenBank/DDBJ whole genome shotgun (WGS) entry which is preliminary data.</text>
</comment>
<dbReference type="EMBL" id="VYQF01000005">
    <property type="protein sequence ID" value="KAA9037578.1"/>
    <property type="molecule type" value="Genomic_DNA"/>
</dbReference>
<accession>A0A5J5IDU0</accession>
<reference evidence="1 2" key="1">
    <citation type="submission" date="2019-09" db="EMBL/GenBank/DDBJ databases">
        <title>Draft genome sequence of Ginsengibacter sp. BR5-29.</title>
        <authorList>
            <person name="Im W.-T."/>
        </authorList>
    </citation>
    <scope>NUCLEOTIDE SEQUENCE [LARGE SCALE GENOMIC DNA]</scope>
    <source>
        <strain evidence="1 2">BR5-29</strain>
    </source>
</reference>
<evidence type="ECO:0000313" key="1">
    <source>
        <dbReference type="EMBL" id="KAA9037578.1"/>
    </source>
</evidence>
<gene>
    <name evidence="1" type="ORF">FW778_15905</name>
</gene>
<organism evidence="1 2">
    <name type="scientific">Ginsengibacter hankyongi</name>
    <dbReference type="NCBI Taxonomy" id="2607284"/>
    <lineage>
        <taxon>Bacteria</taxon>
        <taxon>Pseudomonadati</taxon>
        <taxon>Bacteroidota</taxon>
        <taxon>Chitinophagia</taxon>
        <taxon>Chitinophagales</taxon>
        <taxon>Chitinophagaceae</taxon>
        <taxon>Ginsengibacter</taxon>
    </lineage>
</organism>
<name>A0A5J5IDU0_9BACT</name>